<comment type="caution">
    <text evidence="2">The sequence shown here is derived from an EMBL/GenBank/DDBJ whole genome shotgun (WGS) entry which is preliminary data.</text>
</comment>
<feature type="transmembrane region" description="Helical" evidence="1">
    <location>
        <begin position="59"/>
        <end position="80"/>
    </location>
</feature>
<keyword evidence="3" id="KW-1185">Reference proteome</keyword>
<sequence>MDFYTLIQIGISSIVATSVMTIFSYLVSASFRELYKEPVLLSYCISSFNISLSDKVKRILSWLIHYGIGFMFVLGYHLIWEYRIIEKSWLSALILGIISGIIGIASWLSIFKISKYEPNIDFKGYYLQLFIAHVLFALAALPVYNLF</sequence>
<dbReference type="EMBL" id="JNCA01000011">
    <property type="protein sequence ID" value="KDN55663.1"/>
    <property type="molecule type" value="Genomic_DNA"/>
</dbReference>
<keyword evidence="1" id="KW-0472">Membrane</keyword>
<dbReference type="RefSeq" id="WP_035658926.1">
    <property type="nucleotide sequence ID" value="NZ_JNCA01000011.1"/>
</dbReference>
<protein>
    <submittedName>
        <fullName evidence="2">Uncharacterized protein</fullName>
    </submittedName>
</protein>
<keyword evidence="1" id="KW-0812">Transmembrane</keyword>
<keyword evidence="1" id="KW-1133">Transmembrane helix</keyword>
<gene>
    <name evidence="2" type="ORF">FEM21_12650</name>
</gene>
<dbReference type="eggNOG" id="ENOG5032ZVF">
    <property type="taxonomic scope" value="Bacteria"/>
</dbReference>
<feature type="transmembrane region" description="Helical" evidence="1">
    <location>
        <begin position="92"/>
        <end position="113"/>
    </location>
</feature>
<evidence type="ECO:0000313" key="3">
    <source>
        <dbReference type="Proteomes" id="UP000027064"/>
    </source>
</evidence>
<dbReference type="AlphaFoldDB" id="A0A066WSV6"/>
<feature type="transmembrane region" description="Helical" evidence="1">
    <location>
        <begin position="6"/>
        <end position="27"/>
    </location>
</feature>
<dbReference type="PATRIC" id="fig|1492738.3.peg.1258"/>
<dbReference type="Proteomes" id="UP000027064">
    <property type="component" value="Unassembled WGS sequence"/>
</dbReference>
<evidence type="ECO:0000256" key="1">
    <source>
        <dbReference type="SAM" id="Phobius"/>
    </source>
</evidence>
<accession>A0A066WSV6</accession>
<dbReference type="OrthoDB" id="673991at2"/>
<name>A0A066WSV6_9FLAO</name>
<reference evidence="2 3" key="1">
    <citation type="submission" date="2014-05" db="EMBL/GenBank/DDBJ databases">
        <title>Genome Sequence of Flavobacterium sp. EM1321.</title>
        <authorList>
            <person name="Shin S.-K."/>
            <person name="Yi H."/>
        </authorList>
    </citation>
    <scope>NUCLEOTIDE SEQUENCE [LARGE SCALE GENOMIC DNA]</scope>
    <source>
        <strain evidence="2 3">EM1321</strain>
    </source>
</reference>
<proteinExistence type="predicted"/>
<evidence type="ECO:0000313" key="2">
    <source>
        <dbReference type="EMBL" id="KDN55663.1"/>
    </source>
</evidence>
<organism evidence="2 3">
    <name type="scientific">Flavobacterium seoulense</name>
    <dbReference type="NCBI Taxonomy" id="1492738"/>
    <lineage>
        <taxon>Bacteria</taxon>
        <taxon>Pseudomonadati</taxon>
        <taxon>Bacteroidota</taxon>
        <taxon>Flavobacteriia</taxon>
        <taxon>Flavobacteriales</taxon>
        <taxon>Flavobacteriaceae</taxon>
        <taxon>Flavobacterium</taxon>
    </lineage>
</organism>
<feature type="transmembrane region" description="Helical" evidence="1">
    <location>
        <begin position="125"/>
        <end position="144"/>
    </location>
</feature>
<dbReference type="STRING" id="1492738.FEM21_12650"/>